<evidence type="ECO:0000313" key="1">
    <source>
        <dbReference type="EMBL" id="JAH33421.1"/>
    </source>
</evidence>
<reference evidence="1" key="2">
    <citation type="journal article" date="2015" name="Fish Shellfish Immunol.">
        <title>Early steps in the European eel (Anguilla anguilla)-Vibrio vulnificus interaction in the gills: Role of the RtxA13 toxin.</title>
        <authorList>
            <person name="Callol A."/>
            <person name="Pajuelo D."/>
            <person name="Ebbesson L."/>
            <person name="Teles M."/>
            <person name="MacKenzie S."/>
            <person name="Amaro C."/>
        </authorList>
    </citation>
    <scope>NUCLEOTIDE SEQUENCE</scope>
</reference>
<sequence>MAPFCNRKCLARQR</sequence>
<dbReference type="EMBL" id="GBXM01075156">
    <property type="protein sequence ID" value="JAH33421.1"/>
    <property type="molecule type" value="Transcribed_RNA"/>
</dbReference>
<name>A0A0E9RWC7_ANGAN</name>
<proteinExistence type="predicted"/>
<accession>A0A0E9RWC7</accession>
<protein>
    <submittedName>
        <fullName evidence="1">Uncharacterized protein</fullName>
    </submittedName>
</protein>
<reference evidence="1" key="1">
    <citation type="submission" date="2014-11" db="EMBL/GenBank/DDBJ databases">
        <authorList>
            <person name="Amaro Gonzalez C."/>
        </authorList>
    </citation>
    <scope>NUCLEOTIDE SEQUENCE</scope>
</reference>
<organism evidence="1">
    <name type="scientific">Anguilla anguilla</name>
    <name type="common">European freshwater eel</name>
    <name type="synonym">Muraena anguilla</name>
    <dbReference type="NCBI Taxonomy" id="7936"/>
    <lineage>
        <taxon>Eukaryota</taxon>
        <taxon>Metazoa</taxon>
        <taxon>Chordata</taxon>
        <taxon>Craniata</taxon>
        <taxon>Vertebrata</taxon>
        <taxon>Euteleostomi</taxon>
        <taxon>Actinopterygii</taxon>
        <taxon>Neopterygii</taxon>
        <taxon>Teleostei</taxon>
        <taxon>Anguilliformes</taxon>
        <taxon>Anguillidae</taxon>
        <taxon>Anguilla</taxon>
    </lineage>
</organism>